<protein>
    <submittedName>
        <fullName evidence="1">Uncharacterized protein</fullName>
    </submittedName>
</protein>
<evidence type="ECO:0000313" key="2">
    <source>
        <dbReference type="Proteomes" id="UP001060085"/>
    </source>
</evidence>
<dbReference type="Proteomes" id="UP001060085">
    <property type="component" value="Linkage Group LG07"/>
</dbReference>
<accession>A0ACC0A3K0</accession>
<keyword evidence="2" id="KW-1185">Reference proteome</keyword>
<gene>
    <name evidence="1" type="ORF">M9H77_32546</name>
</gene>
<dbReference type="EMBL" id="CM044707">
    <property type="protein sequence ID" value="KAI5655359.1"/>
    <property type="molecule type" value="Genomic_DNA"/>
</dbReference>
<organism evidence="1 2">
    <name type="scientific">Catharanthus roseus</name>
    <name type="common">Madagascar periwinkle</name>
    <name type="synonym">Vinca rosea</name>
    <dbReference type="NCBI Taxonomy" id="4058"/>
    <lineage>
        <taxon>Eukaryota</taxon>
        <taxon>Viridiplantae</taxon>
        <taxon>Streptophyta</taxon>
        <taxon>Embryophyta</taxon>
        <taxon>Tracheophyta</taxon>
        <taxon>Spermatophyta</taxon>
        <taxon>Magnoliopsida</taxon>
        <taxon>eudicotyledons</taxon>
        <taxon>Gunneridae</taxon>
        <taxon>Pentapetalae</taxon>
        <taxon>asterids</taxon>
        <taxon>lamiids</taxon>
        <taxon>Gentianales</taxon>
        <taxon>Apocynaceae</taxon>
        <taxon>Rauvolfioideae</taxon>
        <taxon>Vinceae</taxon>
        <taxon>Catharanthinae</taxon>
        <taxon>Catharanthus</taxon>
    </lineage>
</organism>
<evidence type="ECO:0000313" key="1">
    <source>
        <dbReference type="EMBL" id="KAI5655359.1"/>
    </source>
</evidence>
<proteinExistence type="predicted"/>
<name>A0ACC0A3K0_CATRO</name>
<comment type="caution">
    <text evidence="1">The sequence shown here is derived from an EMBL/GenBank/DDBJ whole genome shotgun (WGS) entry which is preliminary data.</text>
</comment>
<reference evidence="2" key="1">
    <citation type="journal article" date="2023" name="Nat. Plants">
        <title>Single-cell RNA sequencing provides a high-resolution roadmap for understanding the multicellular compartmentation of specialized metabolism.</title>
        <authorList>
            <person name="Sun S."/>
            <person name="Shen X."/>
            <person name="Li Y."/>
            <person name="Li Y."/>
            <person name="Wang S."/>
            <person name="Li R."/>
            <person name="Zhang H."/>
            <person name="Shen G."/>
            <person name="Guo B."/>
            <person name="Wei J."/>
            <person name="Xu J."/>
            <person name="St-Pierre B."/>
            <person name="Chen S."/>
            <person name="Sun C."/>
        </authorList>
    </citation>
    <scope>NUCLEOTIDE SEQUENCE [LARGE SCALE GENOMIC DNA]</scope>
</reference>
<sequence>MAFKPLFIYSILHFEFENCNRWLQPPLICIKTPQQKAKSINESLSFQLPSSLFQTTTMATTVSELPIDAPPKKKGGGRPRKALNQKNPSSNEANILAGTVSESSPVAPPPMEDSASKENHESLSQKKSKKGASKGKKQQQQEMSFEKELQEMQEKLEKLRIEKEQTEELLKVKDEALKQKEEEKEKLHGELKKLQKLKEFKPTMNFPMMQAFIEKEQDKKGKKKADPAKKRPSPPYVLWCKDQWNEVKKANPEAEFKDISNILGAKWKTVSQEEKKPYEERYQAEKEAYLKIVGNEKREHEAMKLLEEEQKQKTAMELLEQYLQFKQETEKENKKPTKKEKDPLKPKHPMSAFFLFSNERRSTLLAENKKILEIAKITGEEWKNMTDKERAPYEKMANEKREQYKQEMELYKQKKEEETANLKKEEEELMKLQKQEALQLLKKKEKTENLIKKTKEERQKKKQKEEKELDPNRPKKPASSFLLFSKEMRKTLMEERPEMNNSTVVSLISVKWKELNEEEKQKWNLMAAEAMDAYKKELEEYNKSVAAEKEKN</sequence>